<dbReference type="Gene3D" id="1.10.287.1490">
    <property type="match status" value="1"/>
</dbReference>
<dbReference type="EMBL" id="MN740207">
    <property type="protein sequence ID" value="QHT93392.1"/>
    <property type="molecule type" value="Genomic_DNA"/>
</dbReference>
<evidence type="ECO:0000256" key="2">
    <source>
        <dbReference type="SAM" id="MobiDB-lite"/>
    </source>
</evidence>
<feature type="compositionally biased region" description="Basic residues" evidence="2">
    <location>
        <begin position="441"/>
        <end position="462"/>
    </location>
</feature>
<protein>
    <submittedName>
        <fullName evidence="3">Uncharacterized protein</fullName>
    </submittedName>
</protein>
<feature type="compositionally biased region" description="Basic and acidic residues" evidence="2">
    <location>
        <begin position="327"/>
        <end position="352"/>
    </location>
</feature>
<feature type="compositionally biased region" description="Basic and acidic residues" evidence="2">
    <location>
        <begin position="242"/>
        <end position="264"/>
    </location>
</feature>
<keyword evidence="1" id="KW-0175">Coiled coil</keyword>
<organism evidence="3">
    <name type="scientific">viral metagenome</name>
    <dbReference type="NCBI Taxonomy" id="1070528"/>
    <lineage>
        <taxon>unclassified sequences</taxon>
        <taxon>metagenomes</taxon>
        <taxon>organismal metagenomes</taxon>
    </lineage>
</organism>
<sequence length="505" mass="57268">MSASEIKEQFQIAKEGLKAIRDKNGTARQAAEQGNQAIINEINEINEKIARIKELVSRSNQLDSALKAKEDELENLKKEKDELNKEFDGVKQERDSVQQKLKETDDNLQNVNAIMVTRDEEAREKTNAMDELQREMINEKKRLEEINMDLQDLLADITQVNREINETDGEVQTLNQYNQETVENIKTLLQKVNTDLNDILNMPQPPVSRMQQVHEERVSSRAEAENTDALGDEGLGGLFDEDAAKSAAEETARRQQIHNERVAQREGNQGGVEEGDLGSLFPESDKTPPSTSEEPAMVSPQEKAVDDVSQEPWWATLNPSEQANYRRVPEQRSALRQEGKKRLQEQAEKAGIEETWNDSDSEDKFYDNFSEGESVSGKFDPPEAAEVNQPAPEPAPHKPVYITEWKNMLTPAEMQLYNDAPSKRADLEAEGKRRLAEKKKSVGGKRRTRRAGYRKQHRKTKKGGYVAVYNHKKSHGSKSKSSKSSSKHTRRSSSKRSGHKKTKKH</sequence>
<name>A0A6C0IKA0_9ZZZZ</name>
<evidence type="ECO:0000256" key="1">
    <source>
        <dbReference type="SAM" id="Coils"/>
    </source>
</evidence>
<feature type="region of interest" description="Disordered" evidence="2">
    <location>
        <begin position="416"/>
        <end position="505"/>
    </location>
</feature>
<feature type="compositionally biased region" description="Basic and acidic residues" evidence="2">
    <location>
        <begin position="212"/>
        <end position="224"/>
    </location>
</feature>
<feature type="coiled-coil region" evidence="1">
    <location>
        <begin position="28"/>
        <end position="170"/>
    </location>
</feature>
<accession>A0A6C0IKA0</accession>
<feature type="compositionally biased region" description="Basic residues" evidence="2">
    <location>
        <begin position="470"/>
        <end position="505"/>
    </location>
</feature>
<proteinExistence type="predicted"/>
<dbReference type="AlphaFoldDB" id="A0A6C0IKA0"/>
<reference evidence="3" key="1">
    <citation type="journal article" date="2020" name="Nature">
        <title>Giant virus diversity and host interactions through global metagenomics.</title>
        <authorList>
            <person name="Schulz F."/>
            <person name="Roux S."/>
            <person name="Paez-Espino D."/>
            <person name="Jungbluth S."/>
            <person name="Walsh D.A."/>
            <person name="Denef V.J."/>
            <person name="McMahon K.D."/>
            <person name="Konstantinidis K.T."/>
            <person name="Eloe-Fadrosh E.A."/>
            <person name="Kyrpides N.C."/>
            <person name="Woyke T."/>
        </authorList>
    </citation>
    <scope>NUCLEOTIDE SEQUENCE</scope>
    <source>
        <strain evidence="3">GVMAG-M-3300024252-29</strain>
    </source>
</reference>
<evidence type="ECO:0000313" key="3">
    <source>
        <dbReference type="EMBL" id="QHT93392.1"/>
    </source>
</evidence>
<feature type="compositionally biased region" description="Basic and acidic residues" evidence="2">
    <location>
        <begin position="421"/>
        <end position="440"/>
    </location>
</feature>
<feature type="region of interest" description="Disordered" evidence="2">
    <location>
        <begin position="202"/>
        <end position="398"/>
    </location>
</feature>